<name>A0ACC2PCT8_9HYME</name>
<gene>
    <name evidence="1" type="ORF">QAD02_016680</name>
</gene>
<comment type="caution">
    <text evidence="1">The sequence shown here is derived from an EMBL/GenBank/DDBJ whole genome shotgun (WGS) entry which is preliminary data.</text>
</comment>
<protein>
    <submittedName>
        <fullName evidence="1">Uncharacterized protein</fullName>
    </submittedName>
</protein>
<sequence length="356" mass="40482">MKRKLDDILPITDEENEIAEVSPSLPNNHTTVNVGTEESVFTWPFVISNYSKLPSDTGKLIVSPTFGIGYYEFVLLVYPGGDQKSSKGYVSIFLRFLSNTKASITFQLSIIDQDGIKKSSNSRSTNTYDLISQPQKHTFGESRFVESSWLLSNVLQSTNDRLIVLCEIFNVNASDSLYEVEKLRTYGKFLNNEQFSDVKIIVDNKTIYAHKIVLATGNEVFSTMIKGDSKVDGNDVINIEDTEYEVVVELIRFIYTGQVHNIEKMAKKLIIAADRYGVIQLKYKCEKYLCPFLSPDNVLDYLKLADTYGLDELKSRAISFFVTYRKIVMKLDNFRDEMKQLHPDLTADLMTGFSSI</sequence>
<organism evidence="1 2">
    <name type="scientific">Eretmocerus hayati</name>
    <dbReference type="NCBI Taxonomy" id="131215"/>
    <lineage>
        <taxon>Eukaryota</taxon>
        <taxon>Metazoa</taxon>
        <taxon>Ecdysozoa</taxon>
        <taxon>Arthropoda</taxon>
        <taxon>Hexapoda</taxon>
        <taxon>Insecta</taxon>
        <taxon>Pterygota</taxon>
        <taxon>Neoptera</taxon>
        <taxon>Endopterygota</taxon>
        <taxon>Hymenoptera</taxon>
        <taxon>Apocrita</taxon>
        <taxon>Proctotrupomorpha</taxon>
        <taxon>Chalcidoidea</taxon>
        <taxon>Aphelinidae</taxon>
        <taxon>Aphelininae</taxon>
        <taxon>Eretmocerus</taxon>
    </lineage>
</organism>
<dbReference type="Proteomes" id="UP001239111">
    <property type="component" value="Chromosome 2"/>
</dbReference>
<dbReference type="EMBL" id="CM056742">
    <property type="protein sequence ID" value="KAJ8680893.1"/>
    <property type="molecule type" value="Genomic_DNA"/>
</dbReference>
<evidence type="ECO:0000313" key="1">
    <source>
        <dbReference type="EMBL" id="KAJ8680893.1"/>
    </source>
</evidence>
<reference evidence="1" key="1">
    <citation type="submission" date="2023-04" db="EMBL/GenBank/DDBJ databases">
        <title>A chromosome-level genome assembly of the parasitoid wasp Eretmocerus hayati.</title>
        <authorList>
            <person name="Zhong Y."/>
            <person name="Liu S."/>
            <person name="Liu Y."/>
        </authorList>
    </citation>
    <scope>NUCLEOTIDE SEQUENCE</scope>
    <source>
        <strain evidence="1">ZJU_SS_LIU_2023</strain>
    </source>
</reference>
<keyword evidence="2" id="KW-1185">Reference proteome</keyword>
<evidence type="ECO:0000313" key="2">
    <source>
        <dbReference type="Proteomes" id="UP001239111"/>
    </source>
</evidence>
<proteinExistence type="predicted"/>
<accession>A0ACC2PCT8</accession>